<dbReference type="AlphaFoldDB" id="A0A975GF22"/>
<dbReference type="EMBL" id="CP061799">
    <property type="protein sequence ID" value="QTA78793.1"/>
    <property type="molecule type" value="Genomic_DNA"/>
</dbReference>
<evidence type="ECO:0000313" key="2">
    <source>
        <dbReference type="Proteomes" id="UP000663720"/>
    </source>
</evidence>
<accession>A0A975GF22</accession>
<protein>
    <submittedName>
        <fullName evidence="1">Uncharacterized protein</fullName>
    </submittedName>
</protein>
<dbReference type="KEGG" id="dli:dnl_10310"/>
<evidence type="ECO:0000313" key="1">
    <source>
        <dbReference type="EMBL" id="QTA78793.1"/>
    </source>
</evidence>
<gene>
    <name evidence="1" type="ORF">dnl_10310</name>
</gene>
<proteinExistence type="predicted"/>
<name>A0A975GF22_9BACT</name>
<sequence length="47" mass="5415">MSKYKQIIKGADIMIAELFKTFLEASGYFSILFYSKAANNDENNNKF</sequence>
<dbReference type="Proteomes" id="UP000663720">
    <property type="component" value="Chromosome"/>
</dbReference>
<organism evidence="1 2">
    <name type="scientific">Desulfonema limicola</name>
    <dbReference type="NCBI Taxonomy" id="45656"/>
    <lineage>
        <taxon>Bacteria</taxon>
        <taxon>Pseudomonadati</taxon>
        <taxon>Thermodesulfobacteriota</taxon>
        <taxon>Desulfobacteria</taxon>
        <taxon>Desulfobacterales</taxon>
        <taxon>Desulfococcaceae</taxon>
        <taxon>Desulfonema</taxon>
    </lineage>
</organism>
<reference evidence="1" key="1">
    <citation type="journal article" date="2021" name="Microb. Physiol.">
        <title>Proteogenomic Insights into the Physiology of Marine, Sulfate-Reducing, Filamentous Desulfonema limicola and Desulfonema magnum.</title>
        <authorList>
            <person name="Schnaars V."/>
            <person name="Wohlbrand L."/>
            <person name="Scheve S."/>
            <person name="Hinrichs C."/>
            <person name="Reinhardt R."/>
            <person name="Rabus R."/>
        </authorList>
    </citation>
    <scope>NUCLEOTIDE SEQUENCE</scope>
    <source>
        <strain evidence="1">5ac10</strain>
    </source>
</reference>
<keyword evidence="2" id="KW-1185">Reference proteome</keyword>